<evidence type="ECO:0000313" key="2">
    <source>
        <dbReference type="EMBL" id="KAI6656094.1"/>
    </source>
</evidence>
<proteinExistence type="predicted"/>
<dbReference type="Pfam" id="PF13358">
    <property type="entry name" value="DDE_3"/>
    <property type="match status" value="1"/>
</dbReference>
<dbReference type="InterPro" id="IPR038717">
    <property type="entry name" value="Tc1-like_DDE_dom"/>
</dbReference>
<dbReference type="InterPro" id="IPR052709">
    <property type="entry name" value="Transposase-MT_Hybrid"/>
</dbReference>
<evidence type="ECO:0000313" key="3">
    <source>
        <dbReference type="Proteomes" id="UP001165289"/>
    </source>
</evidence>
<dbReference type="GO" id="GO:0003676">
    <property type="term" value="F:nucleic acid binding"/>
    <property type="evidence" value="ECO:0007669"/>
    <property type="project" value="InterPro"/>
</dbReference>
<dbReference type="InterPro" id="IPR036397">
    <property type="entry name" value="RNaseH_sf"/>
</dbReference>
<dbReference type="AlphaFoldDB" id="A0AAV7K5R6"/>
<comment type="caution">
    <text evidence="2">The sequence shown here is derived from an EMBL/GenBank/DDBJ whole genome shotgun (WGS) entry which is preliminary data.</text>
</comment>
<dbReference type="Proteomes" id="UP001165289">
    <property type="component" value="Unassembled WGS sequence"/>
</dbReference>
<sequence>MASKDDNFNLKWRAYIEFCTILKIQPVQIFSELQEILCVDCPSRFTVERWAVRFRSGDTDVTDLPRCGRPVSATPSENIALIESMVIKDKYISVNQLELRMEISSGAIHTILTTELGYRSICGKWVLHKLSENQRLARLNIAKKLLETYENCDSRCLTELITGNETWVYYSTPYSIIRSDHGSHGIVLQLLCESGKAVTATFFTEQVLPNLIKNIEKYRPKTGTRGMKILIDNASSHTAKLTKNFLDVEGLELLHHPPYSPDLAPCDFWLFSKLEIYLHGKDFNTLQALGTGLYQYFKSIPKKSIEMCFIVGGKVGTLYICRRRVL</sequence>
<protein>
    <submittedName>
        <fullName evidence="2">Transposase</fullName>
    </submittedName>
</protein>
<reference evidence="2 3" key="1">
    <citation type="journal article" date="2023" name="BMC Biol.">
        <title>The compact genome of the sponge Oopsacas minuta (Hexactinellida) is lacking key metazoan core genes.</title>
        <authorList>
            <person name="Santini S."/>
            <person name="Schenkelaars Q."/>
            <person name="Jourda C."/>
            <person name="Duchesne M."/>
            <person name="Belahbib H."/>
            <person name="Rocher C."/>
            <person name="Selva M."/>
            <person name="Riesgo A."/>
            <person name="Vervoort M."/>
            <person name="Leys S.P."/>
            <person name="Kodjabachian L."/>
            <person name="Le Bivic A."/>
            <person name="Borchiellini C."/>
            <person name="Claverie J.M."/>
            <person name="Renard E."/>
        </authorList>
    </citation>
    <scope>NUCLEOTIDE SEQUENCE [LARGE SCALE GENOMIC DNA]</scope>
    <source>
        <strain evidence="2">SPO-2</strain>
    </source>
</reference>
<feature type="domain" description="Tc1-like transposase DDE" evidence="1">
    <location>
        <begin position="187"/>
        <end position="269"/>
    </location>
</feature>
<dbReference type="PANTHER" id="PTHR46060:SF1">
    <property type="entry name" value="MARINER MOS1 TRANSPOSASE-LIKE PROTEIN"/>
    <property type="match status" value="1"/>
</dbReference>
<gene>
    <name evidence="2" type="ORF">LOD99_1427</name>
</gene>
<evidence type="ECO:0000259" key="1">
    <source>
        <dbReference type="Pfam" id="PF13358"/>
    </source>
</evidence>
<organism evidence="2 3">
    <name type="scientific">Oopsacas minuta</name>
    <dbReference type="NCBI Taxonomy" id="111878"/>
    <lineage>
        <taxon>Eukaryota</taxon>
        <taxon>Metazoa</taxon>
        <taxon>Porifera</taxon>
        <taxon>Hexactinellida</taxon>
        <taxon>Hexasterophora</taxon>
        <taxon>Lyssacinosida</taxon>
        <taxon>Leucopsacidae</taxon>
        <taxon>Oopsacas</taxon>
    </lineage>
</organism>
<dbReference type="PANTHER" id="PTHR46060">
    <property type="entry name" value="MARINER MOS1 TRANSPOSASE-LIKE PROTEIN"/>
    <property type="match status" value="1"/>
</dbReference>
<accession>A0AAV7K5R6</accession>
<name>A0AAV7K5R6_9METZ</name>
<keyword evidence="3" id="KW-1185">Reference proteome</keyword>
<dbReference type="EMBL" id="JAKMXF010000155">
    <property type="protein sequence ID" value="KAI6656094.1"/>
    <property type="molecule type" value="Genomic_DNA"/>
</dbReference>
<dbReference type="Gene3D" id="3.30.420.10">
    <property type="entry name" value="Ribonuclease H-like superfamily/Ribonuclease H"/>
    <property type="match status" value="1"/>
</dbReference>